<dbReference type="Proteomes" id="UP001231189">
    <property type="component" value="Unassembled WGS sequence"/>
</dbReference>
<dbReference type="SUPFAM" id="SSF57850">
    <property type="entry name" value="RING/U-box"/>
    <property type="match status" value="1"/>
</dbReference>
<dbReference type="InterPro" id="IPR013083">
    <property type="entry name" value="Znf_RING/FYVE/PHD"/>
</dbReference>
<evidence type="ECO:0000259" key="4">
    <source>
        <dbReference type="PROSITE" id="PS50089"/>
    </source>
</evidence>
<keyword evidence="1" id="KW-0863">Zinc-finger</keyword>
<keyword evidence="3" id="KW-1133">Transmembrane helix</keyword>
<evidence type="ECO:0000313" key="6">
    <source>
        <dbReference type="Proteomes" id="UP001231189"/>
    </source>
</evidence>
<keyword evidence="1" id="KW-0862">Zinc</keyword>
<dbReference type="AlphaFoldDB" id="A0AAD8S8X2"/>
<feature type="domain" description="RING-type" evidence="4">
    <location>
        <begin position="89"/>
        <end position="131"/>
    </location>
</feature>
<comment type="caution">
    <text evidence="5">The sequence shown here is derived from an EMBL/GenBank/DDBJ whole genome shotgun (WGS) entry which is preliminary data.</text>
</comment>
<gene>
    <name evidence="5" type="ORF">QYE76_065467</name>
</gene>
<protein>
    <recommendedName>
        <fullName evidence="4">RING-type domain-containing protein</fullName>
    </recommendedName>
</protein>
<accession>A0AAD8S8X2</accession>
<dbReference type="SMART" id="SM00184">
    <property type="entry name" value="RING"/>
    <property type="match status" value="1"/>
</dbReference>
<keyword evidence="3" id="KW-0472">Membrane</keyword>
<dbReference type="Gene3D" id="3.30.40.10">
    <property type="entry name" value="Zinc/RING finger domain, C3HC4 (zinc finger)"/>
    <property type="match status" value="1"/>
</dbReference>
<dbReference type="CDD" id="cd16461">
    <property type="entry name" value="RING-H2_EL5-like"/>
    <property type="match status" value="1"/>
</dbReference>
<evidence type="ECO:0000256" key="2">
    <source>
        <dbReference type="SAM" id="MobiDB-lite"/>
    </source>
</evidence>
<dbReference type="GO" id="GO:0016567">
    <property type="term" value="P:protein ubiquitination"/>
    <property type="evidence" value="ECO:0007669"/>
    <property type="project" value="TreeGrafter"/>
</dbReference>
<sequence length="135" mass="14498">MTTPVNSDNNYGRGSSANRTVASIILVGFVILIVLVKAIRSFCRRPDPHQEEAREDEGGSSPNVGADPRAASPVLCMYRKSDGGQDATCPVCLSDFADGEAVSVLPACMHYYHPACIDEWLRARTTCPLCRAAPA</sequence>
<evidence type="ECO:0000256" key="1">
    <source>
        <dbReference type="PROSITE-ProRule" id="PRU00175"/>
    </source>
</evidence>
<dbReference type="EMBL" id="JAUUTY010000004">
    <property type="protein sequence ID" value="KAK1647662.1"/>
    <property type="molecule type" value="Genomic_DNA"/>
</dbReference>
<dbReference type="FunFam" id="3.30.40.10:FF:000654">
    <property type="entry name" value="RING-H2 finger protein ATL33"/>
    <property type="match status" value="1"/>
</dbReference>
<feature type="transmembrane region" description="Helical" evidence="3">
    <location>
        <begin position="20"/>
        <end position="39"/>
    </location>
</feature>
<reference evidence="5" key="1">
    <citation type="submission" date="2023-07" db="EMBL/GenBank/DDBJ databases">
        <title>A chromosome-level genome assembly of Lolium multiflorum.</title>
        <authorList>
            <person name="Chen Y."/>
            <person name="Copetti D."/>
            <person name="Kolliker R."/>
            <person name="Studer B."/>
        </authorList>
    </citation>
    <scope>NUCLEOTIDE SEQUENCE</scope>
    <source>
        <strain evidence="5">02402/16</strain>
        <tissue evidence="5">Leaf</tissue>
    </source>
</reference>
<evidence type="ECO:0000313" key="5">
    <source>
        <dbReference type="EMBL" id="KAK1647662.1"/>
    </source>
</evidence>
<keyword evidence="3" id="KW-0812">Transmembrane</keyword>
<dbReference type="GO" id="GO:0008270">
    <property type="term" value="F:zinc ion binding"/>
    <property type="evidence" value="ECO:0007669"/>
    <property type="project" value="UniProtKB-KW"/>
</dbReference>
<proteinExistence type="predicted"/>
<feature type="region of interest" description="Disordered" evidence="2">
    <location>
        <begin position="46"/>
        <end position="68"/>
    </location>
</feature>
<dbReference type="PANTHER" id="PTHR45676:SF120">
    <property type="entry name" value="RING-TYPE E3 UBIQUITIN TRANSFERASE"/>
    <property type="match status" value="1"/>
</dbReference>
<keyword evidence="1" id="KW-0479">Metal-binding</keyword>
<dbReference type="PANTHER" id="PTHR45676">
    <property type="entry name" value="RING-H2 FINGER PROTEIN ATL51-RELATED"/>
    <property type="match status" value="1"/>
</dbReference>
<dbReference type="InterPro" id="IPR001841">
    <property type="entry name" value="Znf_RING"/>
</dbReference>
<evidence type="ECO:0000256" key="3">
    <source>
        <dbReference type="SAM" id="Phobius"/>
    </source>
</evidence>
<dbReference type="PROSITE" id="PS50089">
    <property type="entry name" value="ZF_RING_2"/>
    <property type="match status" value="1"/>
</dbReference>
<dbReference type="Pfam" id="PF13639">
    <property type="entry name" value="zf-RING_2"/>
    <property type="match status" value="1"/>
</dbReference>
<name>A0AAD8S8X2_LOLMU</name>
<keyword evidence="6" id="KW-1185">Reference proteome</keyword>
<organism evidence="5 6">
    <name type="scientific">Lolium multiflorum</name>
    <name type="common">Italian ryegrass</name>
    <name type="synonym">Lolium perenne subsp. multiflorum</name>
    <dbReference type="NCBI Taxonomy" id="4521"/>
    <lineage>
        <taxon>Eukaryota</taxon>
        <taxon>Viridiplantae</taxon>
        <taxon>Streptophyta</taxon>
        <taxon>Embryophyta</taxon>
        <taxon>Tracheophyta</taxon>
        <taxon>Spermatophyta</taxon>
        <taxon>Magnoliopsida</taxon>
        <taxon>Liliopsida</taxon>
        <taxon>Poales</taxon>
        <taxon>Poaceae</taxon>
        <taxon>BOP clade</taxon>
        <taxon>Pooideae</taxon>
        <taxon>Poodae</taxon>
        <taxon>Poeae</taxon>
        <taxon>Poeae Chloroplast Group 2 (Poeae type)</taxon>
        <taxon>Loliodinae</taxon>
        <taxon>Loliinae</taxon>
        <taxon>Lolium</taxon>
    </lineage>
</organism>